<proteinExistence type="predicted"/>
<comment type="caution">
    <text evidence="1">The sequence shown here is derived from an EMBL/GenBank/DDBJ whole genome shotgun (WGS) entry which is preliminary data.</text>
</comment>
<reference evidence="1" key="1">
    <citation type="submission" date="2020-08" db="EMBL/GenBank/DDBJ databases">
        <title>Plant Genome Project.</title>
        <authorList>
            <person name="Zhang R.-G."/>
        </authorList>
    </citation>
    <scope>NUCLEOTIDE SEQUENCE</scope>
    <source>
        <strain evidence="1">WSP0</strain>
        <tissue evidence="1">Leaf</tissue>
    </source>
</reference>
<gene>
    <name evidence="1" type="ORF">RHGRI_034333</name>
</gene>
<name>A0AAV6I0A6_9ERIC</name>
<dbReference type="Proteomes" id="UP000823749">
    <property type="component" value="Chromosome 12"/>
</dbReference>
<evidence type="ECO:0000313" key="2">
    <source>
        <dbReference type="Proteomes" id="UP000823749"/>
    </source>
</evidence>
<dbReference type="AlphaFoldDB" id="A0AAV6I0A6"/>
<sequence length="92" mass="10506">MREREMAERRPVSLSLSLCFSLNRKKKRIREAKKRRRGGGAKQSSMVMLGSSGFPKHHFGHQCSWTTFVFVSGESEDFSLVICSYILPILAK</sequence>
<accession>A0AAV6I0A6</accession>
<evidence type="ECO:0000313" key="1">
    <source>
        <dbReference type="EMBL" id="KAG5522098.1"/>
    </source>
</evidence>
<keyword evidence="2" id="KW-1185">Reference proteome</keyword>
<dbReference type="EMBL" id="JACTNZ010000012">
    <property type="protein sequence ID" value="KAG5522098.1"/>
    <property type="molecule type" value="Genomic_DNA"/>
</dbReference>
<protein>
    <submittedName>
        <fullName evidence="1">Uncharacterized protein</fullName>
    </submittedName>
</protein>
<organism evidence="1 2">
    <name type="scientific">Rhododendron griersonianum</name>
    <dbReference type="NCBI Taxonomy" id="479676"/>
    <lineage>
        <taxon>Eukaryota</taxon>
        <taxon>Viridiplantae</taxon>
        <taxon>Streptophyta</taxon>
        <taxon>Embryophyta</taxon>
        <taxon>Tracheophyta</taxon>
        <taxon>Spermatophyta</taxon>
        <taxon>Magnoliopsida</taxon>
        <taxon>eudicotyledons</taxon>
        <taxon>Gunneridae</taxon>
        <taxon>Pentapetalae</taxon>
        <taxon>asterids</taxon>
        <taxon>Ericales</taxon>
        <taxon>Ericaceae</taxon>
        <taxon>Ericoideae</taxon>
        <taxon>Rhodoreae</taxon>
        <taxon>Rhododendron</taxon>
    </lineage>
</organism>